<evidence type="ECO:0000256" key="7">
    <source>
        <dbReference type="PROSITE-ProRule" id="PRU01250"/>
    </source>
</evidence>
<dbReference type="SMART" id="SM01086">
    <property type="entry name" value="ClpB_D2-small"/>
    <property type="match status" value="1"/>
</dbReference>
<dbReference type="EMBL" id="JBHSCY010000001">
    <property type="protein sequence ID" value="MFC4267593.1"/>
    <property type="molecule type" value="Genomic_DNA"/>
</dbReference>
<gene>
    <name evidence="6 9" type="primary">clpX</name>
    <name evidence="9" type="ORF">ACFOWD_01645</name>
</gene>
<dbReference type="NCBIfam" id="NF003745">
    <property type="entry name" value="PRK05342.1"/>
    <property type="match status" value="1"/>
</dbReference>
<evidence type="ECO:0000256" key="4">
    <source>
        <dbReference type="ARBA" id="ARBA00022840"/>
    </source>
</evidence>
<dbReference type="InterPro" id="IPR003959">
    <property type="entry name" value="ATPase_AAA_core"/>
</dbReference>
<evidence type="ECO:0000313" key="10">
    <source>
        <dbReference type="Proteomes" id="UP001595826"/>
    </source>
</evidence>
<dbReference type="Proteomes" id="UP001595826">
    <property type="component" value="Unassembled WGS sequence"/>
</dbReference>
<dbReference type="GO" id="GO:0008233">
    <property type="term" value="F:peptidase activity"/>
    <property type="evidence" value="ECO:0007669"/>
    <property type="project" value="UniProtKB-KW"/>
</dbReference>
<dbReference type="CDD" id="cd19497">
    <property type="entry name" value="RecA-like_ClpX"/>
    <property type="match status" value="1"/>
</dbReference>
<comment type="caution">
    <text evidence="6">Lacks conserved residue(s) required for the propagation of feature annotation.</text>
</comment>
<evidence type="ECO:0000313" key="9">
    <source>
        <dbReference type="EMBL" id="MFC4267593.1"/>
    </source>
</evidence>
<dbReference type="InterPro" id="IPR004487">
    <property type="entry name" value="Clp_protease_ATP-bd_su_ClpX"/>
</dbReference>
<dbReference type="Gene3D" id="3.40.50.300">
    <property type="entry name" value="P-loop containing nucleotide triphosphate hydrolases"/>
    <property type="match status" value="1"/>
</dbReference>
<feature type="binding site" evidence="6 7">
    <location>
        <position position="9"/>
    </location>
    <ligand>
        <name>Zn(2+)</name>
        <dbReference type="ChEBI" id="CHEBI:29105"/>
    </ligand>
</feature>
<feature type="binding site" evidence="6 7">
    <location>
        <position position="34"/>
    </location>
    <ligand>
        <name>Zn(2+)</name>
        <dbReference type="ChEBI" id="CHEBI:29105"/>
    </ligand>
</feature>
<organism evidence="9 10">
    <name type="scientific">Polaribacter marinivivus</name>
    <dbReference type="NCBI Taxonomy" id="1524260"/>
    <lineage>
        <taxon>Bacteria</taxon>
        <taxon>Pseudomonadati</taxon>
        <taxon>Bacteroidota</taxon>
        <taxon>Flavobacteriia</taxon>
        <taxon>Flavobacteriales</taxon>
        <taxon>Flavobacteriaceae</taxon>
    </lineage>
</organism>
<comment type="function">
    <text evidence="6">ATP-dependent specificity component of the Clp protease. It directs the protease to specific substrates. Can perform chaperone functions in the absence of ClpP.</text>
</comment>
<dbReference type="InterPro" id="IPR025662">
    <property type="entry name" value="Sigma_54_int_dom_ATP-bd_1"/>
</dbReference>
<dbReference type="InterPro" id="IPR046425">
    <property type="entry name" value="ClpX_bact"/>
</dbReference>
<dbReference type="RefSeq" id="WP_298989423.1">
    <property type="nucleotide sequence ID" value="NZ_JBHSCY010000001.1"/>
</dbReference>
<comment type="caution">
    <text evidence="9">The sequence shown here is derived from an EMBL/GenBank/DDBJ whole genome shotgun (WGS) entry which is preliminary data.</text>
</comment>
<keyword evidence="2 6" id="KW-0547">Nucleotide-binding</keyword>
<dbReference type="InterPro" id="IPR003593">
    <property type="entry name" value="AAA+_ATPase"/>
</dbReference>
<keyword evidence="9" id="KW-0645">Protease</keyword>
<comment type="similarity">
    <text evidence="6 7">Belongs to the ClpX chaperone family.</text>
</comment>
<dbReference type="PROSITE" id="PS00675">
    <property type="entry name" value="SIGMA54_INTERACT_1"/>
    <property type="match status" value="1"/>
</dbReference>
<evidence type="ECO:0000256" key="2">
    <source>
        <dbReference type="ARBA" id="ARBA00022741"/>
    </source>
</evidence>
<keyword evidence="3 6" id="KW-0862">Zinc</keyword>
<dbReference type="SMART" id="SM00994">
    <property type="entry name" value="zf-C4_ClpX"/>
    <property type="match status" value="1"/>
</dbReference>
<keyword evidence="9" id="KW-0378">Hydrolase</keyword>
<dbReference type="InterPro" id="IPR038366">
    <property type="entry name" value="Znf_CppX_C4_sf"/>
</dbReference>
<dbReference type="InterPro" id="IPR010603">
    <property type="entry name" value="Znf_CppX_C4"/>
</dbReference>
<dbReference type="Gene3D" id="6.20.220.10">
    <property type="entry name" value="ClpX chaperone, C4-type zinc finger domain"/>
    <property type="match status" value="1"/>
</dbReference>
<evidence type="ECO:0000259" key="8">
    <source>
        <dbReference type="PROSITE" id="PS51902"/>
    </source>
</evidence>
<dbReference type="Pfam" id="PF06689">
    <property type="entry name" value="zf-C4_ClpX"/>
    <property type="match status" value="1"/>
</dbReference>
<dbReference type="InterPro" id="IPR027417">
    <property type="entry name" value="P-loop_NTPase"/>
</dbReference>
<dbReference type="GO" id="GO:0005524">
    <property type="term" value="F:ATP binding"/>
    <property type="evidence" value="ECO:0007669"/>
    <property type="project" value="UniProtKB-KW"/>
</dbReference>
<dbReference type="Gene3D" id="1.10.8.60">
    <property type="match status" value="1"/>
</dbReference>
<keyword evidence="5 6" id="KW-0143">Chaperone</keyword>
<dbReference type="PANTHER" id="PTHR48102:SF7">
    <property type="entry name" value="ATP-DEPENDENT CLP PROTEASE ATP-BINDING SUBUNIT CLPX-LIKE, MITOCHONDRIAL"/>
    <property type="match status" value="1"/>
</dbReference>
<dbReference type="Pfam" id="PF10431">
    <property type="entry name" value="ClpB_D2-small"/>
    <property type="match status" value="1"/>
</dbReference>
<sequence length="411" mass="45597">MSKEENLECSFCGRKKAETDLLIAGMDAHICDKCIEQAHGIVEEEISEAKTSSLSKDLVLKKPKEIKEFLDQYIIGQNETKKAMSVAVYNHYKRLLQTKDNDDVEIEKSNIVLVGETGTGKTLVARTIARMLNVPFSIVDATVLTQAGYVGEDVESILSRLLQAADYKVEKAERGIVFIDEIDKIARKGDNPSITRDVSGEGVQQALLKLLEGAVVNVAPKGGRKHPEQKFIEVNTKDILFIAGGAFSGIDKIISKRLNMQAVGFGASLEEDTIDHNNLLQYITPLDLKQFGLIPEIIGRLPVLSYMNPLDAKTLRAILTEPKNSIIKQYAKLFVMDDVEFTIEEDALNYIVDKAVEYKLGARGLRSLCEAIFTDAMFDLPSSDEKEFNVTKEYAEAKLTNSTLKKLRAAS</sequence>
<dbReference type="PANTHER" id="PTHR48102">
    <property type="entry name" value="ATP-DEPENDENT CLP PROTEASE ATP-BINDING SUBUNIT CLPX-LIKE, MITOCHONDRIAL-RELATED"/>
    <property type="match status" value="1"/>
</dbReference>
<comment type="subunit">
    <text evidence="6">Component of the ClpX-ClpP complex. Forms a hexameric ring that, in the presence of ATP, binds to fourteen ClpP subunits assembled into a disk-like structure with a central cavity, resembling the structure of eukaryotic proteasomes.</text>
</comment>
<keyword evidence="4 6" id="KW-0067">ATP-binding</keyword>
<dbReference type="InterPro" id="IPR059188">
    <property type="entry name" value="Znf_CLPX-like"/>
</dbReference>
<dbReference type="HAMAP" id="MF_00175">
    <property type="entry name" value="ClpX"/>
    <property type="match status" value="1"/>
</dbReference>
<reference evidence="10" key="1">
    <citation type="journal article" date="2019" name="Int. J. Syst. Evol. Microbiol.">
        <title>The Global Catalogue of Microorganisms (GCM) 10K type strain sequencing project: providing services to taxonomists for standard genome sequencing and annotation.</title>
        <authorList>
            <consortium name="The Broad Institute Genomics Platform"/>
            <consortium name="The Broad Institute Genome Sequencing Center for Infectious Disease"/>
            <person name="Wu L."/>
            <person name="Ma J."/>
        </authorList>
    </citation>
    <scope>NUCLEOTIDE SEQUENCE [LARGE SCALE GENOMIC DNA]</scope>
    <source>
        <strain evidence="10">CECT 8655</strain>
    </source>
</reference>
<keyword evidence="1 6" id="KW-0479">Metal-binding</keyword>
<evidence type="ECO:0000256" key="5">
    <source>
        <dbReference type="ARBA" id="ARBA00023186"/>
    </source>
</evidence>
<dbReference type="InterPro" id="IPR050052">
    <property type="entry name" value="ATP-dep_Clp_protease_ClpX"/>
</dbReference>
<protein>
    <recommendedName>
        <fullName evidence="6">ATP-dependent Clp protease ATP-binding subunit ClpX</fullName>
    </recommendedName>
</protein>
<evidence type="ECO:0000256" key="3">
    <source>
        <dbReference type="ARBA" id="ARBA00022833"/>
    </source>
</evidence>
<evidence type="ECO:0000256" key="6">
    <source>
        <dbReference type="HAMAP-Rule" id="MF_00175"/>
    </source>
</evidence>
<dbReference type="NCBIfam" id="TIGR00382">
    <property type="entry name" value="clpX"/>
    <property type="match status" value="1"/>
</dbReference>
<dbReference type="InterPro" id="IPR019489">
    <property type="entry name" value="Clp_ATPase_C"/>
</dbReference>
<accession>A0ABV8R6H0</accession>
<feature type="binding site" evidence="6 7">
    <location>
        <position position="31"/>
    </location>
    <ligand>
        <name>Zn(2+)</name>
        <dbReference type="ChEBI" id="CHEBI:29105"/>
    </ligand>
</feature>
<dbReference type="SMART" id="SM00382">
    <property type="entry name" value="AAA"/>
    <property type="match status" value="1"/>
</dbReference>
<evidence type="ECO:0000256" key="1">
    <source>
        <dbReference type="ARBA" id="ARBA00022723"/>
    </source>
</evidence>
<dbReference type="GO" id="GO:0006508">
    <property type="term" value="P:proteolysis"/>
    <property type="evidence" value="ECO:0007669"/>
    <property type="project" value="UniProtKB-KW"/>
</dbReference>
<keyword evidence="10" id="KW-1185">Reference proteome</keyword>
<feature type="domain" description="ClpX-type ZB" evidence="8">
    <location>
        <begin position="1"/>
        <end position="50"/>
    </location>
</feature>
<name>A0ABV8R6H0_9FLAO</name>
<dbReference type="Pfam" id="PF07724">
    <property type="entry name" value="AAA_2"/>
    <property type="match status" value="1"/>
</dbReference>
<dbReference type="PROSITE" id="PS51902">
    <property type="entry name" value="CLPX_ZB"/>
    <property type="match status" value="1"/>
</dbReference>
<proteinExistence type="inferred from homology"/>
<feature type="binding site" evidence="6 7">
    <location>
        <position position="12"/>
    </location>
    <ligand>
        <name>Zn(2+)</name>
        <dbReference type="ChEBI" id="CHEBI:29105"/>
    </ligand>
</feature>
<dbReference type="SUPFAM" id="SSF52540">
    <property type="entry name" value="P-loop containing nucleoside triphosphate hydrolases"/>
    <property type="match status" value="1"/>
</dbReference>
<dbReference type="SUPFAM" id="SSF57716">
    <property type="entry name" value="Glucocorticoid receptor-like (DNA-binding domain)"/>
    <property type="match status" value="1"/>
</dbReference>